<sequence>MRNERERLSGSDEIDLIELVQGVWRQKIWVGLVAVPVIALGLAYVMLVSPVYEAKLYIQPPSQSEIAQLNYGRGEGTGLAPLSAKDVYSIYLKSLQSEAVRDKFFRSAFLPMLTEEERGDSRDALYAQFNGMLKVAVASKDMPDRYVLTANLEDPRLAATWVSNYAELAADRAKNELLSGTRSDISIMADNLDQQIKAARATASNQRVDQIAQLKEALRVARSIGLEKPPIISETLSKEVSAGMNGALTYMRGTKALEAEIANLEARSSDDPFIRNLREKQEKLSFLRTLKVDPSLVAMYQQDGAVSQPDKPIKPRKAVIMLLSALVGVGLGVLVALGRDIWCRRKATNGRELP</sequence>
<dbReference type="Gene3D" id="3.30.1890.10">
    <property type="entry name" value="FepE-like"/>
    <property type="match status" value="1"/>
</dbReference>
<dbReference type="EMBL" id="CP018743">
    <property type="protein sequence ID" value="APO80677.1"/>
    <property type="molecule type" value="Genomic_DNA"/>
</dbReference>
<evidence type="ECO:0000256" key="6">
    <source>
        <dbReference type="SAM" id="Phobius"/>
    </source>
</evidence>
<feature type="transmembrane region" description="Helical" evidence="6">
    <location>
        <begin position="318"/>
        <end position="337"/>
    </location>
</feature>
<dbReference type="PANTHER" id="PTHR32309">
    <property type="entry name" value="TYROSINE-PROTEIN KINASE"/>
    <property type="match status" value="1"/>
</dbReference>
<evidence type="ECO:0000256" key="1">
    <source>
        <dbReference type="ARBA" id="ARBA00004651"/>
    </source>
</evidence>
<dbReference type="RefSeq" id="WP_075044062.1">
    <property type="nucleotide sequence ID" value="NZ_CP018743.1"/>
</dbReference>
<dbReference type="Proteomes" id="UP000185146">
    <property type="component" value="Chromosome"/>
</dbReference>
<feature type="domain" description="Polysaccharide chain length determinant N-terminal" evidence="7">
    <location>
        <begin position="12"/>
        <end position="106"/>
    </location>
</feature>
<evidence type="ECO:0000313" key="9">
    <source>
        <dbReference type="Proteomes" id="UP000185146"/>
    </source>
</evidence>
<reference evidence="8 9" key="1">
    <citation type="submission" date="2016-12" db="EMBL/GenBank/DDBJ databases">
        <title>Draft Genome Sequence of Mercury Resistant Pseudomonas DRA525.</title>
        <authorList>
            <person name="Drace K.M."/>
        </authorList>
    </citation>
    <scope>NUCLEOTIDE SEQUENCE [LARGE SCALE GENOMIC DNA]</scope>
    <source>
        <strain evidence="8 9">DRA525</strain>
    </source>
</reference>
<gene>
    <name evidence="8" type="ORF">BL240_03875</name>
</gene>
<dbReference type="InterPro" id="IPR003856">
    <property type="entry name" value="LPS_length_determ_N"/>
</dbReference>
<keyword evidence="5 6" id="KW-0472">Membrane</keyword>
<dbReference type="InterPro" id="IPR050445">
    <property type="entry name" value="Bact_polysacc_biosynth/exp"/>
</dbReference>
<organism evidence="8 9">
    <name type="scientific">Pseudomonas putida</name>
    <name type="common">Arthrobacter siderocapsulatus</name>
    <dbReference type="NCBI Taxonomy" id="303"/>
    <lineage>
        <taxon>Bacteria</taxon>
        <taxon>Pseudomonadati</taxon>
        <taxon>Pseudomonadota</taxon>
        <taxon>Gammaproteobacteria</taxon>
        <taxon>Pseudomonadales</taxon>
        <taxon>Pseudomonadaceae</taxon>
        <taxon>Pseudomonas</taxon>
    </lineage>
</organism>
<evidence type="ECO:0000256" key="2">
    <source>
        <dbReference type="ARBA" id="ARBA00022475"/>
    </source>
</evidence>
<keyword evidence="2" id="KW-1003">Cell membrane</keyword>
<protein>
    <recommendedName>
        <fullName evidence="7">Polysaccharide chain length determinant N-terminal domain-containing protein</fullName>
    </recommendedName>
</protein>
<dbReference type="SUPFAM" id="SSF160355">
    <property type="entry name" value="Bacterial polysaccharide co-polymerase-like"/>
    <property type="match status" value="1"/>
</dbReference>
<comment type="subcellular location">
    <subcellularLocation>
        <location evidence="1">Cell membrane</location>
        <topology evidence="1">Multi-pass membrane protein</topology>
    </subcellularLocation>
</comment>
<keyword evidence="4 6" id="KW-1133">Transmembrane helix</keyword>
<dbReference type="GO" id="GO:0004713">
    <property type="term" value="F:protein tyrosine kinase activity"/>
    <property type="evidence" value="ECO:0007669"/>
    <property type="project" value="TreeGrafter"/>
</dbReference>
<dbReference type="AlphaFoldDB" id="A0A1L5PKE1"/>
<dbReference type="GO" id="GO:0005886">
    <property type="term" value="C:plasma membrane"/>
    <property type="evidence" value="ECO:0007669"/>
    <property type="project" value="UniProtKB-SubCell"/>
</dbReference>
<evidence type="ECO:0000313" key="8">
    <source>
        <dbReference type="EMBL" id="APO80677.1"/>
    </source>
</evidence>
<feature type="transmembrane region" description="Helical" evidence="6">
    <location>
        <begin position="28"/>
        <end position="52"/>
    </location>
</feature>
<dbReference type="Pfam" id="PF02706">
    <property type="entry name" value="Wzz"/>
    <property type="match status" value="1"/>
</dbReference>
<evidence type="ECO:0000256" key="3">
    <source>
        <dbReference type="ARBA" id="ARBA00022692"/>
    </source>
</evidence>
<dbReference type="PANTHER" id="PTHR32309:SF13">
    <property type="entry name" value="FERRIC ENTEROBACTIN TRANSPORT PROTEIN FEPE"/>
    <property type="match status" value="1"/>
</dbReference>
<evidence type="ECO:0000259" key="7">
    <source>
        <dbReference type="Pfam" id="PF02706"/>
    </source>
</evidence>
<accession>A0A1L5PKE1</accession>
<evidence type="ECO:0000256" key="4">
    <source>
        <dbReference type="ARBA" id="ARBA00022989"/>
    </source>
</evidence>
<proteinExistence type="predicted"/>
<evidence type="ECO:0000256" key="5">
    <source>
        <dbReference type="ARBA" id="ARBA00023136"/>
    </source>
</evidence>
<keyword evidence="3 6" id="KW-0812">Transmembrane</keyword>
<name>A0A1L5PKE1_PSEPU</name>